<comment type="caution">
    <text evidence="1">The sequence shown here is derived from an EMBL/GenBank/DDBJ whole genome shotgun (WGS) entry which is preliminary data.</text>
</comment>
<sequence>MPAVFFDAEENDISPLAAVSQIDFSLRGRSLKKQRTLSPQSAEDFEAFINAGTPVEHFLKIYLGILECRDSLAKIAAGTAWTMPDDVKVYILSPGLLFYKKNTGPATALPNNVRLRCGAQLCGWCHRKTRLGVRRFLSRPSPRQITDVRHHVKSQVSSGLLIAFFQIQASLKAFDSGNSCDIASLAFACVRPAKIKPMAGVFIQIAFLRWVMATYPNVKPKKYWDKVDTQLKAVRKNAATIEREAAFTIFYDDIAKYGNPNPELPPVSSDRLEDWVKNIEAAMKIPAVPLRDDVHKPIYEVTRKYSPEASIGMAIKVPLSIEIILAIGAIAALKAIQNTWTPFDASIFVSTQPSTKEARAAHTSIAIDCRHAQNKVNCLLQSIEELEKKLRVKVRWTEGDSDWEAAKTLVVQRAYRRALDQVERIQVTETYLKGHQNCTEELQHRCVTDEAASATPDMRSVPGDDPMWDFANIWMCSTCNGPQCPIKVPILAQPVRRTIKVPLTSGTETPFERAMYNGEAARLLRRGDRRLRWTFVHLTTEAVCLPMYGRREAGGRLEFGVGRRPVR</sequence>
<evidence type="ECO:0000313" key="2">
    <source>
        <dbReference type="Proteomes" id="UP000521943"/>
    </source>
</evidence>
<organism evidence="1 2">
    <name type="scientific">Ephemerocybe angulata</name>
    <dbReference type="NCBI Taxonomy" id="980116"/>
    <lineage>
        <taxon>Eukaryota</taxon>
        <taxon>Fungi</taxon>
        <taxon>Dikarya</taxon>
        <taxon>Basidiomycota</taxon>
        <taxon>Agaricomycotina</taxon>
        <taxon>Agaricomycetes</taxon>
        <taxon>Agaricomycetidae</taxon>
        <taxon>Agaricales</taxon>
        <taxon>Agaricineae</taxon>
        <taxon>Psathyrellaceae</taxon>
        <taxon>Ephemerocybe</taxon>
    </lineage>
</organism>
<keyword evidence="2" id="KW-1185">Reference proteome</keyword>
<dbReference type="EMBL" id="JACGCI010000076">
    <property type="protein sequence ID" value="KAF6747937.1"/>
    <property type="molecule type" value="Genomic_DNA"/>
</dbReference>
<dbReference type="OrthoDB" id="3050604at2759"/>
<dbReference type="AlphaFoldDB" id="A0A8H6HKB6"/>
<protein>
    <submittedName>
        <fullName evidence="1">Uncharacterized protein</fullName>
    </submittedName>
</protein>
<name>A0A8H6HKB6_9AGAR</name>
<accession>A0A8H6HKB6</accession>
<dbReference type="Proteomes" id="UP000521943">
    <property type="component" value="Unassembled WGS sequence"/>
</dbReference>
<proteinExistence type="predicted"/>
<reference evidence="1 2" key="1">
    <citation type="submission" date="2020-07" db="EMBL/GenBank/DDBJ databases">
        <title>Comparative genomics of pyrophilous fungi reveals a link between fire events and developmental genes.</title>
        <authorList>
            <consortium name="DOE Joint Genome Institute"/>
            <person name="Steindorff A.S."/>
            <person name="Carver A."/>
            <person name="Calhoun S."/>
            <person name="Stillman K."/>
            <person name="Liu H."/>
            <person name="Lipzen A."/>
            <person name="Pangilinan J."/>
            <person name="Labutti K."/>
            <person name="Bruns T.D."/>
            <person name="Grigoriev I.V."/>
        </authorList>
    </citation>
    <scope>NUCLEOTIDE SEQUENCE [LARGE SCALE GENOMIC DNA]</scope>
    <source>
        <strain evidence="1 2">CBS 144469</strain>
    </source>
</reference>
<gene>
    <name evidence="1" type="ORF">DFP72DRAFT_853939</name>
</gene>
<evidence type="ECO:0000313" key="1">
    <source>
        <dbReference type="EMBL" id="KAF6747937.1"/>
    </source>
</evidence>